<dbReference type="InterPro" id="IPR002549">
    <property type="entry name" value="AI-2E-like"/>
</dbReference>
<keyword evidence="10" id="KW-1185">Reference proteome</keyword>
<name>A0A1V8M4M5_9GAMM</name>
<comment type="caution">
    <text evidence="9">The sequence shown here is derived from an EMBL/GenBank/DDBJ whole genome shotgun (WGS) entry which is preliminary data.</text>
</comment>
<feature type="transmembrane region" description="Helical" evidence="8">
    <location>
        <begin position="221"/>
        <end position="242"/>
    </location>
</feature>
<evidence type="ECO:0000313" key="9">
    <source>
        <dbReference type="EMBL" id="OQK16509.1"/>
    </source>
</evidence>
<comment type="subcellular location">
    <subcellularLocation>
        <location evidence="1">Cell membrane</location>
        <topology evidence="1">Multi-pass membrane protein</topology>
    </subcellularLocation>
</comment>
<evidence type="ECO:0000256" key="2">
    <source>
        <dbReference type="ARBA" id="ARBA00009773"/>
    </source>
</evidence>
<feature type="transmembrane region" description="Helical" evidence="8">
    <location>
        <begin position="248"/>
        <end position="267"/>
    </location>
</feature>
<dbReference type="PANTHER" id="PTHR21716:SF67">
    <property type="entry name" value="TRANSPORT PROTEIN YDIK-RELATED"/>
    <property type="match status" value="1"/>
</dbReference>
<reference evidence="9 10" key="1">
    <citation type="submission" date="2015-12" db="EMBL/GenBank/DDBJ databases">
        <authorList>
            <person name="Shamseldin A."/>
            <person name="Moawad H."/>
            <person name="Abd El-Rahim W.M."/>
            <person name="Sadowsky M.J."/>
        </authorList>
    </citation>
    <scope>NUCLEOTIDE SEQUENCE [LARGE SCALE GENOMIC DNA]</scope>
    <source>
        <strain evidence="9 10">WF1</strain>
    </source>
</reference>
<evidence type="ECO:0000256" key="5">
    <source>
        <dbReference type="ARBA" id="ARBA00022692"/>
    </source>
</evidence>
<gene>
    <name evidence="9" type="ORF">AU255_00965</name>
</gene>
<evidence type="ECO:0000256" key="1">
    <source>
        <dbReference type="ARBA" id="ARBA00004651"/>
    </source>
</evidence>
<feature type="transmembrane region" description="Helical" evidence="8">
    <location>
        <begin position="40"/>
        <end position="59"/>
    </location>
</feature>
<evidence type="ECO:0000256" key="6">
    <source>
        <dbReference type="ARBA" id="ARBA00022989"/>
    </source>
</evidence>
<feature type="transmembrane region" description="Helical" evidence="8">
    <location>
        <begin position="274"/>
        <end position="295"/>
    </location>
</feature>
<keyword evidence="7 8" id="KW-0472">Membrane</keyword>
<organism evidence="9 10">
    <name type="scientific">Methyloprofundus sedimenti</name>
    <dbReference type="NCBI Taxonomy" id="1420851"/>
    <lineage>
        <taxon>Bacteria</taxon>
        <taxon>Pseudomonadati</taxon>
        <taxon>Pseudomonadota</taxon>
        <taxon>Gammaproteobacteria</taxon>
        <taxon>Methylococcales</taxon>
        <taxon>Methylococcaceae</taxon>
        <taxon>Methyloprofundus</taxon>
    </lineage>
</organism>
<dbReference type="Proteomes" id="UP000191980">
    <property type="component" value="Unassembled WGS sequence"/>
</dbReference>
<evidence type="ECO:0000256" key="8">
    <source>
        <dbReference type="SAM" id="Phobius"/>
    </source>
</evidence>
<evidence type="ECO:0000313" key="10">
    <source>
        <dbReference type="Proteomes" id="UP000191980"/>
    </source>
</evidence>
<dbReference type="RefSeq" id="WP_080521139.1">
    <property type="nucleotide sequence ID" value="NZ_LPUF01000001.1"/>
</dbReference>
<evidence type="ECO:0000256" key="3">
    <source>
        <dbReference type="ARBA" id="ARBA00022448"/>
    </source>
</evidence>
<sequence length="359" mass="38871">MISDTKPDEKIFTNRVIEVSIRLALTFLIIALCFEIIKPFIIIVVWGIIIAVAIFPLYNKLNLALHGRFKLAATLYTLFALSLLIAPSILISGSLVETSSHLVKGFSAGTLKIPPPSQRVSQWPLIGDTVYSAWSQASANLEAMLKQNIPVIKKLGKAFISAVTGIGGSVLQFILSIIISGIFLANSQRAYEISVKIVSRLTDKEQGLQFTNLTTATIRSVAQGVLGVAVIQAVLGGMGMYLMDIPGWGLWTIFILILAVAQLPPLLVLVPAIFYVFSIADTAPAVIFAVWSLLVSMSDSFLKPLLLGRGMDTPTLVILLGAIGGMMWFGLVGLFVGAITLALGYEIFMAWLDKDMQKE</sequence>
<dbReference type="STRING" id="1420851.AU255_00965"/>
<keyword evidence="6 8" id="KW-1133">Transmembrane helix</keyword>
<evidence type="ECO:0000256" key="7">
    <source>
        <dbReference type="ARBA" id="ARBA00023136"/>
    </source>
</evidence>
<protein>
    <recommendedName>
        <fullName evidence="11">Permease</fullName>
    </recommendedName>
</protein>
<proteinExistence type="inferred from homology"/>
<keyword evidence="3" id="KW-0813">Transport</keyword>
<feature type="transmembrane region" description="Helical" evidence="8">
    <location>
        <begin position="315"/>
        <end position="348"/>
    </location>
</feature>
<keyword evidence="5 8" id="KW-0812">Transmembrane</keyword>
<dbReference type="AlphaFoldDB" id="A0A1V8M4M5"/>
<evidence type="ECO:0000256" key="4">
    <source>
        <dbReference type="ARBA" id="ARBA00022475"/>
    </source>
</evidence>
<dbReference type="EMBL" id="LPUF01000001">
    <property type="protein sequence ID" value="OQK16509.1"/>
    <property type="molecule type" value="Genomic_DNA"/>
</dbReference>
<dbReference type="GO" id="GO:0005886">
    <property type="term" value="C:plasma membrane"/>
    <property type="evidence" value="ECO:0007669"/>
    <property type="project" value="UniProtKB-SubCell"/>
</dbReference>
<dbReference type="Pfam" id="PF01594">
    <property type="entry name" value="AI-2E_transport"/>
    <property type="match status" value="1"/>
</dbReference>
<feature type="transmembrane region" description="Helical" evidence="8">
    <location>
        <begin position="12"/>
        <end position="34"/>
    </location>
</feature>
<feature type="transmembrane region" description="Helical" evidence="8">
    <location>
        <begin position="158"/>
        <end position="184"/>
    </location>
</feature>
<comment type="similarity">
    <text evidence="2">Belongs to the autoinducer-2 exporter (AI-2E) (TC 2.A.86) family.</text>
</comment>
<keyword evidence="4" id="KW-1003">Cell membrane</keyword>
<dbReference type="OrthoDB" id="106838at2"/>
<accession>A0A1V8M4M5</accession>
<feature type="transmembrane region" description="Helical" evidence="8">
    <location>
        <begin position="71"/>
        <end position="96"/>
    </location>
</feature>
<evidence type="ECO:0008006" key="11">
    <source>
        <dbReference type="Google" id="ProtNLM"/>
    </source>
</evidence>
<dbReference type="PANTHER" id="PTHR21716">
    <property type="entry name" value="TRANSMEMBRANE PROTEIN"/>
    <property type="match status" value="1"/>
</dbReference>